<feature type="compositionally biased region" description="Polar residues" evidence="1">
    <location>
        <begin position="129"/>
        <end position="142"/>
    </location>
</feature>
<feature type="chain" id="PRO_5001911691" description="DUF1090 domain-containing protein" evidence="2">
    <location>
        <begin position="24"/>
        <end position="142"/>
    </location>
</feature>
<sequence>MQKTLTALSMTLIALLAINAASAAETCAEKRDAIEKQMSYARQHNNSSQLAGLQKALDEVKTHCTPESVRDDARQEITRAEKKLADKKQDLREAEDDLNQAVARGNSSKIKKYREKVAEKKQDVEKLNRQLNQANQDFTRLN</sequence>
<evidence type="ECO:0008006" key="5">
    <source>
        <dbReference type="Google" id="ProtNLM"/>
    </source>
</evidence>
<keyword evidence="4" id="KW-1185">Reference proteome</keyword>
<comment type="caution">
    <text evidence="3">The sequence shown here is derived from an EMBL/GenBank/DDBJ whole genome shotgun (WGS) entry which is preliminary data.</text>
</comment>
<feature type="region of interest" description="Disordered" evidence="1">
    <location>
        <begin position="88"/>
        <end position="142"/>
    </location>
</feature>
<organism evidence="3 4">
    <name type="scientific">Tatumella morbirosei</name>
    <dbReference type="NCBI Taxonomy" id="642227"/>
    <lineage>
        <taxon>Bacteria</taxon>
        <taxon>Pseudomonadati</taxon>
        <taxon>Pseudomonadota</taxon>
        <taxon>Gammaproteobacteria</taxon>
        <taxon>Enterobacterales</taxon>
        <taxon>Erwiniaceae</taxon>
        <taxon>Tatumella</taxon>
    </lineage>
</organism>
<dbReference type="AlphaFoldDB" id="A0A095V653"/>
<dbReference type="eggNOG" id="COG1422">
    <property type="taxonomic scope" value="Bacteria"/>
</dbReference>
<proteinExistence type="predicted"/>
<accession>A0A095V653</accession>
<gene>
    <name evidence="3" type="ORF">HA49_20265</name>
</gene>
<evidence type="ECO:0000256" key="1">
    <source>
        <dbReference type="SAM" id="MobiDB-lite"/>
    </source>
</evidence>
<name>A0A095V653_9GAMM</name>
<reference evidence="3" key="1">
    <citation type="submission" date="2014-12" db="EMBL/GenBank/DDBJ databases">
        <title>The draft genome of the Tatumella morbirosei type strain, LMG23360T isolated from pineapple rot.</title>
        <authorList>
            <person name="Smits T.H."/>
            <person name="Palmer M."/>
            <person name="Venter S.N."/>
            <person name="Duffy B."/>
            <person name="Steenkamp E.T."/>
            <person name="Chan W.Y."/>
            <person name="Coutinho T.A."/>
            <person name="Coetzee M.P."/>
            <person name="De Maayer P."/>
        </authorList>
    </citation>
    <scope>NUCLEOTIDE SEQUENCE [LARGE SCALE GENOMIC DNA]</scope>
    <source>
        <strain evidence="3">LMG 23360</strain>
    </source>
</reference>
<dbReference type="Pfam" id="PF06476">
    <property type="entry name" value="DUF1090"/>
    <property type="match status" value="1"/>
</dbReference>
<keyword evidence="2" id="KW-0732">Signal</keyword>
<dbReference type="RefSeq" id="WP_038023575.1">
    <property type="nucleotide sequence ID" value="NZ_JPKR02000005.1"/>
</dbReference>
<feature type="compositionally biased region" description="Basic and acidic residues" evidence="1">
    <location>
        <begin position="115"/>
        <end position="128"/>
    </location>
</feature>
<dbReference type="OrthoDB" id="8689941at2"/>
<dbReference type="STRING" id="642227.HA49_20265"/>
<protein>
    <recommendedName>
        <fullName evidence="5">DUF1090 domain-containing protein</fullName>
    </recommendedName>
</protein>
<dbReference type="EMBL" id="JPKR02000005">
    <property type="protein sequence ID" value="KGD70280.1"/>
    <property type="molecule type" value="Genomic_DNA"/>
</dbReference>
<dbReference type="InterPro" id="IPR009468">
    <property type="entry name" value="DUF1090"/>
</dbReference>
<dbReference type="Proteomes" id="UP000029577">
    <property type="component" value="Unassembled WGS sequence"/>
</dbReference>
<evidence type="ECO:0000256" key="2">
    <source>
        <dbReference type="SAM" id="SignalP"/>
    </source>
</evidence>
<evidence type="ECO:0000313" key="4">
    <source>
        <dbReference type="Proteomes" id="UP000029577"/>
    </source>
</evidence>
<feature type="signal peptide" evidence="2">
    <location>
        <begin position="1"/>
        <end position="23"/>
    </location>
</feature>
<evidence type="ECO:0000313" key="3">
    <source>
        <dbReference type="EMBL" id="KGD70280.1"/>
    </source>
</evidence>